<name>A0A5P9CJH3_9VIBR</name>
<reference evidence="2 3" key="1">
    <citation type="submission" date="2019-10" db="EMBL/GenBank/DDBJ databases">
        <title>Complete genome sequence of Vibrio sp. strain THAF100, isolated from non-filtered water from the water column of tank 6 of a marine aquarium containing stony-coral fragments. Water maintained at 26 degree C.</title>
        <authorList>
            <person name="Ruckert C."/>
            <person name="Franco A."/>
            <person name="Kalinowski J."/>
            <person name="Glaeser S."/>
        </authorList>
    </citation>
    <scope>NUCLEOTIDE SEQUENCE [LARGE SCALE GENOMIC DNA]</scope>
    <source>
        <strain evidence="2 3">THAF100</strain>
    </source>
</reference>
<dbReference type="PANTHER" id="PTHR42695:SF5">
    <property type="entry name" value="GLUTAMINE AMIDOTRANSFERASE YLR126C-RELATED"/>
    <property type="match status" value="1"/>
</dbReference>
<dbReference type="InterPro" id="IPR029062">
    <property type="entry name" value="Class_I_gatase-like"/>
</dbReference>
<dbReference type="OrthoDB" id="9813383at2"/>
<organism evidence="2 3">
    <name type="scientific">Vibrio aquimaris</name>
    <dbReference type="NCBI Taxonomy" id="2587862"/>
    <lineage>
        <taxon>Bacteria</taxon>
        <taxon>Pseudomonadati</taxon>
        <taxon>Pseudomonadota</taxon>
        <taxon>Gammaproteobacteria</taxon>
        <taxon>Vibrionales</taxon>
        <taxon>Vibrionaceae</taxon>
        <taxon>Vibrio</taxon>
    </lineage>
</organism>
<dbReference type="InterPro" id="IPR017926">
    <property type="entry name" value="GATASE"/>
</dbReference>
<dbReference type="AlphaFoldDB" id="A0A5P9CJH3"/>
<keyword evidence="2" id="KW-0808">Transferase</keyword>
<keyword evidence="3" id="KW-1185">Reference proteome</keyword>
<gene>
    <name evidence="2" type="ORF">FIV01_08085</name>
</gene>
<dbReference type="NCBIfam" id="NF006098">
    <property type="entry name" value="PRK08250.1"/>
    <property type="match status" value="1"/>
</dbReference>
<sequence>MRIHFIIHEIFEGPGYFEYWAFKNGFKLSYTRLYLGDTLPDNAKEFDVLIVLGGPQSPSTSQKESPHFDANKEKKLIGEAISSNKAVVGVCLGAQLIGEALGASFTKSPEPEIGAFPITLTCYGRNDPLLGKFEGKELVGHWHNDMPGLTQNAEILAYSRGCPRQIVRYSGLVYGFQCHLEFTPFELPALIEHSTEQLEIGHEHEFVQSEDEILAMETARMNHLLHSFLDGLVQKYLQKDCH</sequence>
<dbReference type="KEGG" id="vaq:FIV01_08085"/>
<proteinExistence type="predicted"/>
<evidence type="ECO:0000313" key="3">
    <source>
        <dbReference type="Proteomes" id="UP000326936"/>
    </source>
</evidence>
<dbReference type="RefSeq" id="WP_152430539.1">
    <property type="nucleotide sequence ID" value="NZ_CBCSDK010000004.1"/>
</dbReference>
<dbReference type="PANTHER" id="PTHR42695">
    <property type="entry name" value="GLUTAMINE AMIDOTRANSFERASE YLR126C-RELATED"/>
    <property type="match status" value="1"/>
</dbReference>
<dbReference type="CDD" id="cd01741">
    <property type="entry name" value="GATase1_1"/>
    <property type="match status" value="1"/>
</dbReference>
<dbReference type="Pfam" id="PF00117">
    <property type="entry name" value="GATase"/>
    <property type="match status" value="1"/>
</dbReference>
<feature type="domain" description="Glutamine amidotransferase" evidence="1">
    <location>
        <begin position="42"/>
        <end position="185"/>
    </location>
</feature>
<keyword evidence="2" id="KW-0315">Glutamine amidotransferase</keyword>
<dbReference type="SUPFAM" id="SSF52317">
    <property type="entry name" value="Class I glutamine amidotransferase-like"/>
    <property type="match status" value="1"/>
</dbReference>
<evidence type="ECO:0000259" key="1">
    <source>
        <dbReference type="Pfam" id="PF00117"/>
    </source>
</evidence>
<dbReference type="GO" id="GO:0016740">
    <property type="term" value="F:transferase activity"/>
    <property type="evidence" value="ECO:0007669"/>
    <property type="project" value="UniProtKB-KW"/>
</dbReference>
<dbReference type="PROSITE" id="PS51273">
    <property type="entry name" value="GATASE_TYPE_1"/>
    <property type="match status" value="1"/>
</dbReference>
<dbReference type="FunFam" id="3.40.50.880:FF:000033">
    <property type="entry name" value="Glutamine amidotransferase class-I"/>
    <property type="match status" value="1"/>
</dbReference>
<evidence type="ECO:0000313" key="2">
    <source>
        <dbReference type="EMBL" id="QFT26385.1"/>
    </source>
</evidence>
<accession>A0A5P9CJH3</accession>
<dbReference type="Proteomes" id="UP000326936">
    <property type="component" value="Chromosome"/>
</dbReference>
<dbReference type="GO" id="GO:0005829">
    <property type="term" value="C:cytosol"/>
    <property type="evidence" value="ECO:0007669"/>
    <property type="project" value="TreeGrafter"/>
</dbReference>
<protein>
    <submittedName>
        <fullName evidence="2">Glutamine amidotransferase</fullName>
    </submittedName>
</protein>
<dbReference type="EMBL" id="CP045350">
    <property type="protein sequence ID" value="QFT26385.1"/>
    <property type="molecule type" value="Genomic_DNA"/>
</dbReference>
<dbReference type="InterPro" id="IPR044992">
    <property type="entry name" value="ChyE-like"/>
</dbReference>
<dbReference type="Gene3D" id="3.40.50.880">
    <property type="match status" value="1"/>
</dbReference>